<sequence>MWNSEDLFYIPSNIMEEPSSSTPTEHVLSDAKEEDSVFLTQNNLPETNKQVGQKRKFTEISDGDFVKTKPKSKTETVCLETHEESDTLADFNTDTLVEECTLDWTENRLNTLHITSKLSSLIPVNKIISNYLHATVTLGYFDGNPVATNLEKIVNSCIEMINIDSTPFRDIDVDDISYIKSSLAYSMIFSTPKCAPELSRPGNLRKINSWKQGDVEGMSKLKYWFYNKFYVHGQEFTEQLIRLCLCQENKKPIKEEMFEHLFRSFCSMFGLSSFDIILCDNYDLFNTENQNNKLNIMAVCKIKREFEENNLGSPSETRSQKQKSTKREKITRHIQHLNDKLLGQHGGELLVYLSQTQTDSMLGMVVHKTNVTFSYMQCKAEQLQKIQNGEHIEPMEITYSRCYNFLRVEDRKVLMKAFLSLGVTQLTPYVAMGGSCSRLKYMSSNSDQNGQTNSDNEPPPMPTKTRKSKIVPDVSMFTEIDEHVKKLLL</sequence>
<evidence type="ECO:0000313" key="2">
    <source>
        <dbReference type="EMBL" id="KAJ8310731.1"/>
    </source>
</evidence>
<feature type="region of interest" description="Disordered" evidence="1">
    <location>
        <begin position="441"/>
        <end position="468"/>
    </location>
</feature>
<name>A0ABQ9F012_TEGGR</name>
<feature type="compositionally biased region" description="Polar residues" evidence="1">
    <location>
        <begin position="442"/>
        <end position="456"/>
    </location>
</feature>
<organism evidence="2 3">
    <name type="scientific">Tegillarca granosa</name>
    <name type="common">Malaysian cockle</name>
    <name type="synonym">Anadara granosa</name>
    <dbReference type="NCBI Taxonomy" id="220873"/>
    <lineage>
        <taxon>Eukaryota</taxon>
        <taxon>Metazoa</taxon>
        <taxon>Spiralia</taxon>
        <taxon>Lophotrochozoa</taxon>
        <taxon>Mollusca</taxon>
        <taxon>Bivalvia</taxon>
        <taxon>Autobranchia</taxon>
        <taxon>Pteriomorphia</taxon>
        <taxon>Arcoida</taxon>
        <taxon>Arcoidea</taxon>
        <taxon>Arcidae</taxon>
        <taxon>Tegillarca</taxon>
    </lineage>
</organism>
<dbReference type="EMBL" id="JARBDR010000640">
    <property type="protein sequence ID" value="KAJ8310731.1"/>
    <property type="molecule type" value="Genomic_DNA"/>
</dbReference>
<evidence type="ECO:0000256" key="1">
    <source>
        <dbReference type="SAM" id="MobiDB-lite"/>
    </source>
</evidence>
<protein>
    <submittedName>
        <fullName evidence="2">Uncharacterized protein</fullName>
    </submittedName>
</protein>
<gene>
    <name evidence="2" type="ORF">KUTeg_012596</name>
</gene>
<keyword evidence="3" id="KW-1185">Reference proteome</keyword>
<reference evidence="2 3" key="1">
    <citation type="submission" date="2022-12" db="EMBL/GenBank/DDBJ databases">
        <title>Chromosome-level genome of Tegillarca granosa.</title>
        <authorList>
            <person name="Kim J."/>
        </authorList>
    </citation>
    <scope>NUCLEOTIDE SEQUENCE [LARGE SCALE GENOMIC DNA]</scope>
    <source>
        <strain evidence="2">Teg-2019</strain>
        <tissue evidence="2">Adductor muscle</tissue>
    </source>
</reference>
<dbReference type="Proteomes" id="UP001217089">
    <property type="component" value="Unassembled WGS sequence"/>
</dbReference>
<feature type="region of interest" description="Disordered" evidence="1">
    <location>
        <begin position="14"/>
        <end position="34"/>
    </location>
</feature>
<proteinExistence type="predicted"/>
<evidence type="ECO:0000313" key="3">
    <source>
        <dbReference type="Proteomes" id="UP001217089"/>
    </source>
</evidence>
<accession>A0ABQ9F012</accession>
<comment type="caution">
    <text evidence="2">The sequence shown here is derived from an EMBL/GenBank/DDBJ whole genome shotgun (WGS) entry which is preliminary data.</text>
</comment>